<dbReference type="InterPro" id="IPR036922">
    <property type="entry name" value="Rieske_2Fe-2S_sf"/>
</dbReference>
<dbReference type="GO" id="GO:0016705">
    <property type="term" value="F:oxidoreductase activity, acting on paired donors, with incorporation or reduction of molecular oxygen"/>
    <property type="evidence" value="ECO:0007669"/>
    <property type="project" value="UniProtKB-ARBA"/>
</dbReference>
<protein>
    <submittedName>
        <fullName evidence="7">Vanillate monooxygenase</fullName>
    </submittedName>
</protein>
<comment type="caution">
    <text evidence="7">The sequence shown here is derived from an EMBL/GenBank/DDBJ whole genome shotgun (WGS) entry which is preliminary data.</text>
</comment>
<evidence type="ECO:0000256" key="4">
    <source>
        <dbReference type="ARBA" id="ARBA00023004"/>
    </source>
</evidence>
<keyword evidence="5" id="KW-0411">Iron-sulfur</keyword>
<dbReference type="Proteomes" id="UP000618795">
    <property type="component" value="Unassembled WGS sequence"/>
</dbReference>
<dbReference type="SUPFAM" id="SSF55961">
    <property type="entry name" value="Bet v1-like"/>
    <property type="match status" value="1"/>
</dbReference>
<dbReference type="GO" id="GO:0046872">
    <property type="term" value="F:metal ion binding"/>
    <property type="evidence" value="ECO:0007669"/>
    <property type="project" value="UniProtKB-KW"/>
</dbReference>
<keyword evidence="3" id="KW-0560">Oxidoreductase</keyword>
<keyword evidence="1" id="KW-0001">2Fe-2S</keyword>
<dbReference type="GO" id="GO:0004497">
    <property type="term" value="F:monooxygenase activity"/>
    <property type="evidence" value="ECO:0007669"/>
    <property type="project" value="UniProtKB-KW"/>
</dbReference>
<evidence type="ECO:0000256" key="2">
    <source>
        <dbReference type="ARBA" id="ARBA00022723"/>
    </source>
</evidence>
<gene>
    <name evidence="7" type="ORF">GCM10010260_69980</name>
</gene>
<name>A0A918MEB3_9ACTN</name>
<keyword evidence="8" id="KW-1185">Reference proteome</keyword>
<evidence type="ECO:0000256" key="3">
    <source>
        <dbReference type="ARBA" id="ARBA00023002"/>
    </source>
</evidence>
<keyword evidence="7" id="KW-0503">Monooxygenase</keyword>
<reference evidence="7" key="1">
    <citation type="journal article" date="2014" name="Int. J. Syst. Evol. Microbiol.">
        <title>Complete genome sequence of Corynebacterium casei LMG S-19264T (=DSM 44701T), isolated from a smear-ripened cheese.</title>
        <authorList>
            <consortium name="US DOE Joint Genome Institute (JGI-PGF)"/>
            <person name="Walter F."/>
            <person name="Albersmeier A."/>
            <person name="Kalinowski J."/>
            <person name="Ruckert C."/>
        </authorList>
    </citation>
    <scope>NUCLEOTIDE SEQUENCE</scope>
    <source>
        <strain evidence="7">JCM 4369</strain>
    </source>
</reference>
<dbReference type="InterPro" id="IPR017941">
    <property type="entry name" value="Rieske_2Fe-2S"/>
</dbReference>
<dbReference type="Gene3D" id="2.102.10.10">
    <property type="entry name" value="Rieske [2Fe-2S] iron-sulphur domain"/>
    <property type="match status" value="1"/>
</dbReference>
<dbReference type="EMBL" id="BMTD01000021">
    <property type="protein sequence ID" value="GGV19950.1"/>
    <property type="molecule type" value="Genomic_DNA"/>
</dbReference>
<keyword evidence="2" id="KW-0479">Metal-binding</keyword>
<dbReference type="RefSeq" id="WP_191877498.1">
    <property type="nucleotide sequence ID" value="NZ_BMTD01000021.1"/>
</dbReference>
<dbReference type="PANTHER" id="PTHR21266:SF60">
    <property type="entry name" value="3-KETOSTEROID-9-ALPHA-MONOOXYGENASE, OXYGENASE COMPONENT"/>
    <property type="match status" value="1"/>
</dbReference>
<accession>A0A918MEB3</accession>
<dbReference type="Pfam" id="PF00355">
    <property type="entry name" value="Rieske"/>
    <property type="match status" value="1"/>
</dbReference>
<keyword evidence="4" id="KW-0408">Iron</keyword>
<dbReference type="SUPFAM" id="SSF50022">
    <property type="entry name" value="ISP domain"/>
    <property type="match status" value="1"/>
</dbReference>
<dbReference type="Pfam" id="PF19112">
    <property type="entry name" value="VanA_C"/>
    <property type="match status" value="1"/>
</dbReference>
<proteinExistence type="predicted"/>
<sequence length="339" mass="38160">MSAFAQNYWYVAAWSKEVGRTLVSRTICGEPIVLYRSRDGQPVALADRCVHRRYPLSLGRLTDDSIECGYHGFVFDCSGTCTFVPGQDRVPRTARVPRYQLVERDKWIWIWIGDQSKADPRLVPDAHWLDDPAWASVEDMAHSPFRHSLLVDNLMDLSHETYLHAGLIGTPEVARTPFTTHVDDERDQVTFSRHMEAVACPPFYEKTTGYTTPIDRWQDVFFQPPAFWVNNVRVAPHGTPVGPRGDEGGAHVKIVHGLTPETENSTWDFWAVVRDFALDDDSVSQALLTMNREVVQQDLDALTVLEQVVAGEPAGTQELSVAIDAGGLAAREMIRRISR</sequence>
<dbReference type="Gene3D" id="3.90.380.10">
    <property type="entry name" value="Naphthalene 1,2-dioxygenase Alpha Subunit, Chain A, domain 1"/>
    <property type="match status" value="1"/>
</dbReference>
<organism evidence="7 8">
    <name type="scientific">Streptomyces filipinensis</name>
    <dbReference type="NCBI Taxonomy" id="66887"/>
    <lineage>
        <taxon>Bacteria</taxon>
        <taxon>Bacillati</taxon>
        <taxon>Actinomycetota</taxon>
        <taxon>Actinomycetes</taxon>
        <taxon>Kitasatosporales</taxon>
        <taxon>Streptomycetaceae</taxon>
        <taxon>Streptomyces</taxon>
    </lineage>
</organism>
<evidence type="ECO:0000313" key="8">
    <source>
        <dbReference type="Proteomes" id="UP000618795"/>
    </source>
</evidence>
<dbReference type="PANTHER" id="PTHR21266">
    <property type="entry name" value="IRON-SULFUR DOMAIN CONTAINING PROTEIN"/>
    <property type="match status" value="1"/>
</dbReference>
<dbReference type="AlphaFoldDB" id="A0A918MEB3"/>
<evidence type="ECO:0000313" key="7">
    <source>
        <dbReference type="EMBL" id="GGV19950.1"/>
    </source>
</evidence>
<dbReference type="PROSITE" id="PS51296">
    <property type="entry name" value="RIESKE"/>
    <property type="match status" value="1"/>
</dbReference>
<dbReference type="InterPro" id="IPR050584">
    <property type="entry name" value="Cholesterol_7-desaturase"/>
</dbReference>
<evidence type="ECO:0000256" key="5">
    <source>
        <dbReference type="ARBA" id="ARBA00023014"/>
    </source>
</evidence>
<feature type="domain" description="Rieske" evidence="6">
    <location>
        <begin position="9"/>
        <end position="110"/>
    </location>
</feature>
<evidence type="ECO:0000259" key="6">
    <source>
        <dbReference type="PROSITE" id="PS51296"/>
    </source>
</evidence>
<evidence type="ECO:0000256" key="1">
    <source>
        <dbReference type="ARBA" id="ARBA00022714"/>
    </source>
</evidence>
<dbReference type="InterPro" id="IPR044043">
    <property type="entry name" value="VanA_C_cat"/>
</dbReference>
<dbReference type="GO" id="GO:0051537">
    <property type="term" value="F:2 iron, 2 sulfur cluster binding"/>
    <property type="evidence" value="ECO:0007669"/>
    <property type="project" value="UniProtKB-KW"/>
</dbReference>
<reference evidence="7" key="2">
    <citation type="submission" date="2020-09" db="EMBL/GenBank/DDBJ databases">
        <authorList>
            <person name="Sun Q."/>
            <person name="Ohkuma M."/>
        </authorList>
    </citation>
    <scope>NUCLEOTIDE SEQUENCE</scope>
    <source>
        <strain evidence="7">JCM 4369</strain>
    </source>
</reference>